<dbReference type="InterPro" id="IPR032710">
    <property type="entry name" value="NTF2-like_dom_sf"/>
</dbReference>
<dbReference type="SMART" id="SM00804">
    <property type="entry name" value="TAP_C"/>
    <property type="match status" value="1"/>
</dbReference>
<comment type="similarity">
    <text evidence="2">Belongs to the NXF family.</text>
</comment>
<gene>
    <name evidence="11" type="ORF">PUNSTDRAFT_93470</name>
</gene>
<dbReference type="InterPro" id="IPR002075">
    <property type="entry name" value="NTF2_dom"/>
</dbReference>
<dbReference type="AlphaFoldDB" id="R7S2L6"/>
<evidence type="ECO:0000256" key="4">
    <source>
        <dbReference type="ARBA" id="ARBA00022614"/>
    </source>
</evidence>
<dbReference type="PANTHER" id="PTHR10662:SF22">
    <property type="entry name" value="NUCLEAR RNA EXPORT FACTOR 1"/>
    <property type="match status" value="1"/>
</dbReference>
<dbReference type="SUPFAM" id="SSF54427">
    <property type="entry name" value="NTF2-like"/>
    <property type="match status" value="1"/>
</dbReference>
<dbReference type="PROSITE" id="PS51281">
    <property type="entry name" value="TAP_C"/>
    <property type="match status" value="1"/>
</dbReference>
<dbReference type="InterPro" id="IPR005637">
    <property type="entry name" value="TAP_C_dom"/>
</dbReference>
<keyword evidence="7" id="KW-0539">Nucleus</keyword>
<dbReference type="Gene3D" id="3.10.450.50">
    <property type="match status" value="1"/>
</dbReference>
<dbReference type="KEGG" id="psq:PUNSTDRAFT_93470"/>
<sequence length="464" mass="50902">MAEDELLKQHNLTPPGVPGGSAKEAAVIFKFASQICKPEVQTVSLAHNNLRSGHLISTLAHYLPKLANLSLEGNNFRVWRDLDYISGRKEKLEHLRELILIGNPLRENEIANGKLNQYRSSVIRKFPQLEMLDQEPITKISFDNPSTSAVPAPAGPSKPTATTFPYEMGPSLITGVDGIIVSNFLTRFFSFFDTNRPALASVYHPGATFSFSANTSIPPRARIQGFHHSKEMPNQTKLEWSPWLNGGNGGSRNLSRMGGAVAKTLKSLHVGAEDAVKALIDLPQTVHDVTGAPEKFCVDAWPVGQGESTTLFVNVHGQLTEQPVGGIRSFDRSFVLAPSPAGSPAKAAGWDVVILSDQLLVRAYSSHEAWKPGPMRVQAGDPIPPVEELAPIVRLILLAVYERQWLTHVMQPEPQRTMVVQVSQKTGLNVTYTLDCLQNAGWNVDAAIAKFKEFKVQLPRDAFL</sequence>
<evidence type="ECO:0000313" key="11">
    <source>
        <dbReference type="EMBL" id="EIN04027.1"/>
    </source>
</evidence>
<evidence type="ECO:0000256" key="7">
    <source>
        <dbReference type="ARBA" id="ARBA00023242"/>
    </source>
</evidence>
<dbReference type="Pfam" id="PF22602">
    <property type="entry name" value="NXF_NTF2"/>
    <property type="match status" value="1"/>
</dbReference>
<dbReference type="Gene3D" id="3.80.10.10">
    <property type="entry name" value="Ribonuclease Inhibitor"/>
    <property type="match status" value="1"/>
</dbReference>
<dbReference type="SMART" id="SM00446">
    <property type="entry name" value="LRRcap"/>
    <property type="match status" value="1"/>
</dbReference>
<evidence type="ECO:0000256" key="8">
    <source>
        <dbReference type="SAM" id="MobiDB-lite"/>
    </source>
</evidence>
<dbReference type="InterPro" id="IPR032675">
    <property type="entry name" value="LRR_dom_sf"/>
</dbReference>
<keyword evidence="3" id="KW-0813">Transport</keyword>
<evidence type="ECO:0000259" key="9">
    <source>
        <dbReference type="PROSITE" id="PS50177"/>
    </source>
</evidence>
<evidence type="ECO:0000256" key="6">
    <source>
        <dbReference type="ARBA" id="ARBA00022816"/>
    </source>
</evidence>
<dbReference type="InterPro" id="IPR003603">
    <property type="entry name" value="U2A'_phosphoprotein32A_C"/>
</dbReference>
<dbReference type="GO" id="GO:0003723">
    <property type="term" value="F:RNA binding"/>
    <property type="evidence" value="ECO:0007669"/>
    <property type="project" value="TreeGrafter"/>
</dbReference>
<dbReference type="EMBL" id="JH687557">
    <property type="protein sequence ID" value="EIN04027.1"/>
    <property type="molecule type" value="Genomic_DNA"/>
</dbReference>
<dbReference type="Proteomes" id="UP000054196">
    <property type="component" value="Unassembled WGS sequence"/>
</dbReference>
<protein>
    <submittedName>
        <fullName evidence="11">NTF2-like protein</fullName>
    </submittedName>
</protein>
<keyword evidence="12" id="KW-1185">Reference proteome</keyword>
<dbReference type="InterPro" id="IPR030217">
    <property type="entry name" value="NXF_fam"/>
</dbReference>
<keyword evidence="4" id="KW-0433">Leucine-rich repeat</keyword>
<keyword evidence="6" id="KW-0509">mRNA transport</keyword>
<reference evidence="12" key="1">
    <citation type="journal article" date="2012" name="Science">
        <title>The Paleozoic origin of enzymatic lignin decomposition reconstructed from 31 fungal genomes.</title>
        <authorList>
            <person name="Floudas D."/>
            <person name="Binder M."/>
            <person name="Riley R."/>
            <person name="Barry K."/>
            <person name="Blanchette R.A."/>
            <person name="Henrissat B."/>
            <person name="Martinez A.T."/>
            <person name="Otillar R."/>
            <person name="Spatafora J.W."/>
            <person name="Yadav J.S."/>
            <person name="Aerts A."/>
            <person name="Benoit I."/>
            <person name="Boyd A."/>
            <person name="Carlson A."/>
            <person name="Copeland A."/>
            <person name="Coutinho P.M."/>
            <person name="de Vries R.P."/>
            <person name="Ferreira P."/>
            <person name="Findley K."/>
            <person name="Foster B."/>
            <person name="Gaskell J."/>
            <person name="Glotzer D."/>
            <person name="Gorecki P."/>
            <person name="Heitman J."/>
            <person name="Hesse C."/>
            <person name="Hori C."/>
            <person name="Igarashi K."/>
            <person name="Jurgens J.A."/>
            <person name="Kallen N."/>
            <person name="Kersten P."/>
            <person name="Kohler A."/>
            <person name="Kuees U."/>
            <person name="Kumar T.K.A."/>
            <person name="Kuo A."/>
            <person name="LaButti K."/>
            <person name="Larrondo L.F."/>
            <person name="Lindquist E."/>
            <person name="Ling A."/>
            <person name="Lombard V."/>
            <person name="Lucas S."/>
            <person name="Lundell T."/>
            <person name="Martin R."/>
            <person name="McLaughlin D.J."/>
            <person name="Morgenstern I."/>
            <person name="Morin E."/>
            <person name="Murat C."/>
            <person name="Nagy L.G."/>
            <person name="Nolan M."/>
            <person name="Ohm R.A."/>
            <person name="Patyshakuliyeva A."/>
            <person name="Rokas A."/>
            <person name="Ruiz-Duenas F.J."/>
            <person name="Sabat G."/>
            <person name="Salamov A."/>
            <person name="Samejima M."/>
            <person name="Schmutz J."/>
            <person name="Slot J.C."/>
            <person name="St John F."/>
            <person name="Stenlid J."/>
            <person name="Sun H."/>
            <person name="Sun S."/>
            <person name="Syed K."/>
            <person name="Tsang A."/>
            <person name="Wiebenga A."/>
            <person name="Young D."/>
            <person name="Pisabarro A."/>
            <person name="Eastwood D.C."/>
            <person name="Martin F."/>
            <person name="Cullen D."/>
            <person name="Grigoriev I.V."/>
            <person name="Hibbett D.S."/>
        </authorList>
    </citation>
    <scope>NUCLEOTIDE SEQUENCE [LARGE SCALE GENOMIC DNA]</scope>
    <source>
        <strain evidence="12">HHB-11173 SS5</strain>
    </source>
</reference>
<dbReference type="Pfam" id="PF03943">
    <property type="entry name" value="TAP_C"/>
    <property type="match status" value="1"/>
</dbReference>
<keyword evidence="5" id="KW-0677">Repeat</keyword>
<organism evidence="11 12">
    <name type="scientific">Punctularia strigosozonata (strain HHB-11173)</name>
    <name type="common">White-rot fungus</name>
    <dbReference type="NCBI Taxonomy" id="741275"/>
    <lineage>
        <taxon>Eukaryota</taxon>
        <taxon>Fungi</taxon>
        <taxon>Dikarya</taxon>
        <taxon>Basidiomycota</taxon>
        <taxon>Agaricomycotina</taxon>
        <taxon>Agaricomycetes</taxon>
        <taxon>Corticiales</taxon>
        <taxon>Punctulariaceae</taxon>
        <taxon>Punctularia</taxon>
    </lineage>
</organism>
<evidence type="ECO:0000259" key="10">
    <source>
        <dbReference type="PROSITE" id="PS51281"/>
    </source>
</evidence>
<evidence type="ECO:0000313" key="12">
    <source>
        <dbReference type="Proteomes" id="UP000054196"/>
    </source>
</evidence>
<comment type="subcellular location">
    <subcellularLocation>
        <location evidence="1">Nucleus</location>
    </subcellularLocation>
</comment>
<proteinExistence type="inferred from homology"/>
<feature type="region of interest" description="Disordered" evidence="8">
    <location>
        <begin position="1"/>
        <end position="20"/>
    </location>
</feature>
<dbReference type="HOGENOM" id="CLU_024991_0_0_1"/>
<dbReference type="GO" id="GO:0005634">
    <property type="term" value="C:nucleus"/>
    <property type="evidence" value="ECO:0007669"/>
    <property type="project" value="UniProtKB-SubCell"/>
</dbReference>
<dbReference type="PANTHER" id="PTHR10662">
    <property type="entry name" value="NUCLEAR RNA EXPORT FACTOR"/>
    <property type="match status" value="1"/>
</dbReference>
<evidence type="ECO:0000256" key="3">
    <source>
        <dbReference type="ARBA" id="ARBA00022448"/>
    </source>
</evidence>
<accession>R7S2L6</accession>
<dbReference type="Gene3D" id="1.10.8.10">
    <property type="entry name" value="DNA helicase RuvA subunit, C-terminal domain"/>
    <property type="match status" value="1"/>
</dbReference>
<evidence type="ECO:0000256" key="1">
    <source>
        <dbReference type="ARBA" id="ARBA00004123"/>
    </source>
</evidence>
<evidence type="ECO:0000256" key="5">
    <source>
        <dbReference type="ARBA" id="ARBA00022737"/>
    </source>
</evidence>
<dbReference type="InterPro" id="IPR018222">
    <property type="entry name" value="Nuclear_transport_factor_2_euk"/>
</dbReference>
<dbReference type="CDD" id="cd14342">
    <property type="entry name" value="UBA_TAP-C"/>
    <property type="match status" value="1"/>
</dbReference>
<dbReference type="SUPFAM" id="SSF52058">
    <property type="entry name" value="L domain-like"/>
    <property type="match status" value="1"/>
</dbReference>
<dbReference type="OrthoDB" id="25872at2759"/>
<dbReference type="RefSeq" id="XP_007388816.1">
    <property type="nucleotide sequence ID" value="XM_007388754.1"/>
</dbReference>
<dbReference type="PROSITE" id="PS50177">
    <property type="entry name" value="NTF2_DOMAIN"/>
    <property type="match status" value="1"/>
</dbReference>
<name>R7S2L6_PUNST</name>
<evidence type="ECO:0000256" key="2">
    <source>
        <dbReference type="ARBA" id="ARBA00009285"/>
    </source>
</evidence>
<feature type="domain" description="TAP-C" evidence="10">
    <location>
        <begin position="413"/>
        <end position="464"/>
    </location>
</feature>
<dbReference type="InterPro" id="IPR009060">
    <property type="entry name" value="UBA-like_sf"/>
</dbReference>
<dbReference type="eggNOG" id="KOG3763">
    <property type="taxonomic scope" value="Eukaryota"/>
</dbReference>
<dbReference type="GeneID" id="18886561"/>
<feature type="domain" description="NTF2" evidence="9">
    <location>
        <begin position="180"/>
        <end position="361"/>
    </location>
</feature>
<dbReference type="GO" id="GO:0016973">
    <property type="term" value="P:poly(A)+ mRNA export from nucleus"/>
    <property type="evidence" value="ECO:0007669"/>
    <property type="project" value="TreeGrafter"/>
</dbReference>
<dbReference type="SUPFAM" id="SSF46934">
    <property type="entry name" value="UBA-like"/>
    <property type="match status" value="1"/>
</dbReference>
<dbReference type="OMA" id="KLEWAPW"/>